<name>A0A327ZRV8_9STAP</name>
<dbReference type="NCBIfam" id="TIGR01554">
    <property type="entry name" value="major_cap_HK97"/>
    <property type="match status" value="1"/>
</dbReference>
<evidence type="ECO:0000256" key="1">
    <source>
        <dbReference type="ARBA" id="ARBA00004328"/>
    </source>
</evidence>
<keyword evidence="2" id="KW-0175">Coiled coil</keyword>
<feature type="domain" description="Phage capsid-like C-terminal" evidence="3">
    <location>
        <begin position="132"/>
        <end position="381"/>
    </location>
</feature>
<protein>
    <submittedName>
        <fullName evidence="4">Phage major capsid protein</fullName>
    </submittedName>
</protein>
<evidence type="ECO:0000313" key="4">
    <source>
        <dbReference type="EMBL" id="RAK45002.1"/>
    </source>
</evidence>
<dbReference type="InterPro" id="IPR054612">
    <property type="entry name" value="Phage_capsid-like_C"/>
</dbReference>
<proteinExistence type="predicted"/>
<reference evidence="4 5" key="1">
    <citation type="journal article" date="2018" name="Front. Microbiol.">
        <title>Description and Comparative Genomics of Macrococcus caseolyticus subsp. hominis subsp. nov., Macrococcus goetzii sp. nov., Macrococcus epidermidis sp. nov., and Macrococcus bohemicus sp. nov., Novel Macrococci From Human Clinical Material With Virulence Potential and Suspected Uptake of Foreign DNA by Natural Transformation.</title>
        <authorList>
            <person name="Maslanova I."/>
            <person name="Wertheimer Z."/>
            <person name="Sedlacek I."/>
            <person name="Svec P."/>
            <person name="Indrakova A."/>
            <person name="Kovarovic V."/>
            <person name="Schumann P."/>
            <person name="Sproer C."/>
            <person name="Kralova S."/>
            <person name="Sedo O."/>
            <person name="Kristofova L."/>
            <person name="Vrbovska V."/>
            <person name="Fuzik T."/>
            <person name="Petras P."/>
            <person name="Zdrahal Z."/>
            <person name="Ruzickova V."/>
            <person name="Doskar J."/>
            <person name="Pantucek R."/>
        </authorList>
    </citation>
    <scope>NUCLEOTIDE SEQUENCE [LARGE SCALE GENOMIC DNA]</scope>
    <source>
        <strain evidence="4 5">01/688</strain>
    </source>
</reference>
<dbReference type="SUPFAM" id="SSF56563">
    <property type="entry name" value="Major capsid protein gp5"/>
    <property type="match status" value="1"/>
</dbReference>
<evidence type="ECO:0000259" key="3">
    <source>
        <dbReference type="Pfam" id="PF05065"/>
    </source>
</evidence>
<dbReference type="EMBL" id="PZJH01000002">
    <property type="protein sequence ID" value="RAK45002.1"/>
    <property type="molecule type" value="Genomic_DNA"/>
</dbReference>
<dbReference type="Pfam" id="PF05065">
    <property type="entry name" value="Phage_capsid"/>
    <property type="match status" value="1"/>
</dbReference>
<evidence type="ECO:0000313" key="5">
    <source>
        <dbReference type="Proteomes" id="UP000249808"/>
    </source>
</evidence>
<dbReference type="InterPro" id="IPR024455">
    <property type="entry name" value="Phage_capsid"/>
</dbReference>
<comment type="caution">
    <text evidence="4">The sequence shown here is derived from an EMBL/GenBank/DDBJ whole genome shotgun (WGS) entry which is preliminary data.</text>
</comment>
<sequence length="389" mass="43552">MPTLFDLRQTATMNGEKLKAKQEELNKLVSDPTSKDEDILKVETEITSLEKRFNISKSQLDKMENEMKEKQNLDAQQGAGFAELSKEDQVVKAKAEFYRHALMPNEFSKPSEDAQRILLHAIPAGNETGGDKLLPTTVSKEIITEPFAKNPLRDIARMTNIKGLELPRLSYTLDNDDFILDTETAHEMQLKGDSVKFGQNKFKVYAAISDTVLHGSDLDLVNWVENALRSGLAAKERKDAFATSPKSGLEHMSFYEAGKIKSVSGKDVFTGIMAALADLHEDYRENAKIVMRYADYQSMLLTLSNGTTSFFNTAPETIFGKEIVFSDSAVNPIVGDFNYFGINYENTTFDTDKDVKKGEYLFVLTAWYDQVRTLDAAFRIVNVSTLPAG</sequence>
<evidence type="ECO:0000256" key="2">
    <source>
        <dbReference type="SAM" id="Coils"/>
    </source>
</evidence>
<dbReference type="AlphaFoldDB" id="A0A327ZRV8"/>
<dbReference type="Proteomes" id="UP000249808">
    <property type="component" value="Unassembled WGS sequence"/>
</dbReference>
<accession>A0A327ZRV8</accession>
<gene>
    <name evidence="4" type="ORF">BHU61_06730</name>
</gene>
<organism evidence="4 5">
    <name type="scientific">Macrococcus epidermidis</name>
    <dbReference type="NCBI Taxonomy" id="1902580"/>
    <lineage>
        <taxon>Bacteria</taxon>
        <taxon>Bacillati</taxon>
        <taxon>Bacillota</taxon>
        <taxon>Bacilli</taxon>
        <taxon>Bacillales</taxon>
        <taxon>Staphylococcaceae</taxon>
        <taxon>Macrococcus</taxon>
    </lineage>
</organism>
<keyword evidence="5" id="KW-1185">Reference proteome</keyword>
<comment type="subcellular location">
    <subcellularLocation>
        <location evidence="1">Virion</location>
    </subcellularLocation>
</comment>
<feature type="coiled-coil region" evidence="2">
    <location>
        <begin position="46"/>
        <end position="73"/>
    </location>
</feature>
<dbReference type="RefSeq" id="WP_111715627.1">
    <property type="nucleotide sequence ID" value="NZ_JBHSSR010000004.1"/>
</dbReference>